<feature type="compositionally biased region" description="Basic and acidic residues" evidence="1">
    <location>
        <begin position="119"/>
        <end position="132"/>
    </location>
</feature>
<evidence type="ECO:0000313" key="2">
    <source>
        <dbReference type="EMBL" id="EER37894.1"/>
    </source>
</evidence>
<dbReference type="HOGENOM" id="CLU_115003_0_0_1"/>
<evidence type="ECO:0000313" key="3">
    <source>
        <dbReference type="Proteomes" id="UP000002624"/>
    </source>
</evidence>
<feature type="region of interest" description="Disordered" evidence="1">
    <location>
        <begin position="87"/>
        <end position="155"/>
    </location>
</feature>
<organism evidence="2 3">
    <name type="scientific">Ajellomyces capsulatus (strain H143)</name>
    <name type="common">Darling's disease fungus</name>
    <name type="synonym">Histoplasma capsulatum</name>
    <dbReference type="NCBI Taxonomy" id="544712"/>
    <lineage>
        <taxon>Eukaryota</taxon>
        <taxon>Fungi</taxon>
        <taxon>Dikarya</taxon>
        <taxon>Ascomycota</taxon>
        <taxon>Pezizomycotina</taxon>
        <taxon>Eurotiomycetes</taxon>
        <taxon>Eurotiomycetidae</taxon>
        <taxon>Onygenales</taxon>
        <taxon>Ajellomycetaceae</taxon>
        <taxon>Histoplasma</taxon>
    </lineage>
</organism>
<dbReference type="Proteomes" id="UP000002624">
    <property type="component" value="Unassembled WGS sequence"/>
</dbReference>
<dbReference type="OMA" id="YATHPTR"/>
<dbReference type="VEuPathDB" id="FungiDB:HCDG_07629"/>
<feature type="compositionally biased region" description="Low complexity" evidence="1">
    <location>
        <begin position="94"/>
        <end position="112"/>
    </location>
</feature>
<dbReference type="STRING" id="544712.C6HN48"/>
<name>C6HN48_AJECH</name>
<dbReference type="AlphaFoldDB" id="C6HN48"/>
<sequence>MDEPTYDGNAYTVTSTYHDGTLKLYTSHPVVPSSVGHEPEYAMTQLNSWSMTGNSSAFYDGATAYRNARDWMKEIRDCLIEAANKRALESQQNSSSPTTDPSTSTTVLVDSDTSTESEAEFHDAEWSSKDPIVDEDGIQPLKRASKKLGTTTTMN</sequence>
<protein>
    <submittedName>
        <fullName evidence="2">Uncharacterized protein</fullName>
    </submittedName>
</protein>
<evidence type="ECO:0000256" key="1">
    <source>
        <dbReference type="SAM" id="MobiDB-lite"/>
    </source>
</evidence>
<dbReference type="EMBL" id="GG692432">
    <property type="protein sequence ID" value="EER37894.1"/>
    <property type="molecule type" value="Genomic_DNA"/>
</dbReference>
<reference evidence="3" key="1">
    <citation type="submission" date="2009-05" db="EMBL/GenBank/DDBJ databases">
        <title>The genome sequence of Ajellomyces capsulatus strain H143.</title>
        <authorList>
            <person name="Champion M."/>
            <person name="Cuomo C.A."/>
            <person name="Ma L.-J."/>
            <person name="Henn M.R."/>
            <person name="Sil A."/>
            <person name="Goldman B."/>
            <person name="Young S.K."/>
            <person name="Kodira C.D."/>
            <person name="Zeng Q."/>
            <person name="Koehrsen M."/>
            <person name="Alvarado L."/>
            <person name="Berlin A.M."/>
            <person name="Borenstein D."/>
            <person name="Chen Z."/>
            <person name="Engels R."/>
            <person name="Freedman E."/>
            <person name="Gellesch M."/>
            <person name="Goldberg J."/>
            <person name="Griggs A."/>
            <person name="Gujja S."/>
            <person name="Heiman D.I."/>
            <person name="Hepburn T.A."/>
            <person name="Howarth C."/>
            <person name="Jen D."/>
            <person name="Larson L."/>
            <person name="Lewis B."/>
            <person name="Mehta T."/>
            <person name="Park D."/>
            <person name="Pearson M."/>
            <person name="Roberts A."/>
            <person name="Saif S."/>
            <person name="Shea T.D."/>
            <person name="Shenoy N."/>
            <person name="Sisk P."/>
            <person name="Stolte C."/>
            <person name="Sykes S."/>
            <person name="Walk T."/>
            <person name="White J."/>
            <person name="Yandava C."/>
            <person name="Klein B."/>
            <person name="McEwen J.G."/>
            <person name="Puccia R."/>
            <person name="Goldman G.H."/>
            <person name="Felipe M.S."/>
            <person name="Nino-Vega G."/>
            <person name="San-Blas G."/>
            <person name="Taylor J.W."/>
            <person name="Mendoza L."/>
            <person name="Galagan J.E."/>
            <person name="Nusbaum C."/>
            <person name="Birren B.W."/>
        </authorList>
    </citation>
    <scope>NUCLEOTIDE SEQUENCE [LARGE SCALE GENOMIC DNA]</scope>
    <source>
        <strain evidence="3">H143</strain>
    </source>
</reference>
<proteinExistence type="predicted"/>
<accession>C6HN48</accession>
<gene>
    <name evidence="2" type="ORF">HCDG_07629</name>
</gene>